<organism evidence="1 2">
    <name type="scientific">Enterococcus saccharolyticus 30_1</name>
    <dbReference type="NCBI Taxonomy" id="742813"/>
    <lineage>
        <taxon>Bacteria</taxon>
        <taxon>Bacillati</taxon>
        <taxon>Bacillota</taxon>
        <taxon>Bacilli</taxon>
        <taxon>Lactobacillales</taxon>
        <taxon>Enterococcaceae</taxon>
        <taxon>Enterococcus</taxon>
    </lineage>
</organism>
<name>A0AA87K8T2_9ENTE</name>
<evidence type="ECO:0000313" key="2">
    <source>
        <dbReference type="Proteomes" id="UP000004393"/>
    </source>
</evidence>
<comment type="caution">
    <text evidence="1">The sequence shown here is derived from an EMBL/GenBank/DDBJ whole genome shotgun (WGS) entry which is preliminary data.</text>
</comment>
<dbReference type="AlphaFoldDB" id="A0AA87K8T2"/>
<dbReference type="EMBL" id="ADLY01000010">
    <property type="protein sequence ID" value="EHG30830.1"/>
    <property type="molecule type" value="Genomic_DNA"/>
</dbReference>
<keyword evidence="2" id="KW-1185">Reference proteome</keyword>
<evidence type="ECO:0008006" key="3">
    <source>
        <dbReference type="Google" id="ProtNLM"/>
    </source>
</evidence>
<evidence type="ECO:0000313" key="1">
    <source>
        <dbReference type="EMBL" id="EHG30830.1"/>
    </source>
</evidence>
<accession>A0AA87K8T2</accession>
<dbReference type="Proteomes" id="UP000004393">
    <property type="component" value="Unassembled WGS sequence"/>
</dbReference>
<protein>
    <recommendedName>
        <fullName evidence="3">Excisionase</fullName>
    </recommendedName>
</protein>
<reference evidence="1 2" key="1">
    <citation type="submission" date="2011-10" db="EMBL/GenBank/DDBJ databases">
        <title>The Genome Sequence of Enterococcus saccharolyticus 30_1.</title>
        <authorList>
            <consortium name="The Broad Institute Genome Sequencing Platform"/>
            <person name="Earl A."/>
            <person name="Ward D."/>
            <person name="Feldgarden M."/>
            <person name="Gevers D."/>
            <person name="Daigneault M."/>
            <person name="Strauss J."/>
            <person name="Allen-Vercoe E."/>
            <person name="Young S.K."/>
            <person name="Zeng Q."/>
            <person name="Gargeya S."/>
            <person name="Fitzgerald M."/>
            <person name="Haas B."/>
            <person name="Abouelleil A."/>
            <person name="Alvarado L."/>
            <person name="Arachchi H.M."/>
            <person name="Berlin A."/>
            <person name="Brown A."/>
            <person name="Chapman S.B."/>
            <person name="Chen Z."/>
            <person name="Dunbar C."/>
            <person name="Freedman E."/>
            <person name="Gearin G."/>
            <person name="Gellesch M."/>
            <person name="Goldberg J."/>
            <person name="Griggs A."/>
            <person name="Gujja S."/>
            <person name="Heiman D."/>
            <person name="Howarth C."/>
            <person name="Larson L."/>
            <person name="Lui A."/>
            <person name="MacDonald P.J.P."/>
            <person name="Montmayeur A."/>
            <person name="Murphy C."/>
            <person name="Neiman D."/>
            <person name="Pearson M."/>
            <person name="Priest M."/>
            <person name="Roberts A."/>
            <person name="Saif S."/>
            <person name="Shea T."/>
            <person name="Shenoy N."/>
            <person name="Sisk P."/>
            <person name="Stolte C."/>
            <person name="Sykes S."/>
            <person name="Wortman J."/>
            <person name="Nusbaum C."/>
            <person name="Birren B."/>
        </authorList>
    </citation>
    <scope>NUCLEOTIDE SEQUENCE [LARGE SCALE GENOMIC DNA]</scope>
    <source>
        <strain evidence="1 2">30_1</strain>
    </source>
</reference>
<proteinExistence type="predicted"/>
<dbReference type="RefSeq" id="WP_005470246.1">
    <property type="nucleotide sequence ID" value="NZ_JH376939.1"/>
</dbReference>
<sequence length="82" mass="10030">MKVILARTIELPQAWMAKDEAIVYFGYRLHKPLFQKLLKEFKEHKDYKDGYRLVTSNLPIINIQLFDKFLIWREKNKYKINK</sequence>
<gene>
    <name evidence="1" type="ORF">HMPREF9478_00499</name>
</gene>